<dbReference type="GO" id="GO:0004674">
    <property type="term" value="F:protein serine/threonine kinase activity"/>
    <property type="evidence" value="ECO:0007669"/>
    <property type="project" value="UniProtKB-KW"/>
</dbReference>
<name>A0A3N4IM81_ASCIM</name>
<dbReference type="GO" id="GO:0005524">
    <property type="term" value="F:ATP binding"/>
    <property type="evidence" value="ECO:0007669"/>
    <property type="project" value="UniProtKB-KW"/>
</dbReference>
<dbReference type="OrthoDB" id="5979581at2759"/>
<evidence type="ECO:0000256" key="3">
    <source>
        <dbReference type="ARBA" id="ARBA00022741"/>
    </source>
</evidence>
<dbReference type="Pfam" id="PF00069">
    <property type="entry name" value="Pkinase"/>
    <property type="match status" value="1"/>
</dbReference>
<evidence type="ECO:0000256" key="5">
    <source>
        <dbReference type="ARBA" id="ARBA00022840"/>
    </source>
</evidence>
<dbReference type="InterPro" id="IPR000719">
    <property type="entry name" value="Prot_kinase_dom"/>
</dbReference>
<dbReference type="PROSITE" id="PS50011">
    <property type="entry name" value="PROTEIN_KINASE_DOM"/>
    <property type="match status" value="1"/>
</dbReference>
<dbReference type="Gene3D" id="1.10.510.10">
    <property type="entry name" value="Transferase(Phosphotransferase) domain 1"/>
    <property type="match status" value="1"/>
</dbReference>
<dbReference type="SUPFAM" id="SSF56112">
    <property type="entry name" value="Protein kinase-like (PK-like)"/>
    <property type="match status" value="1"/>
</dbReference>
<dbReference type="SMART" id="SM00220">
    <property type="entry name" value="S_TKc"/>
    <property type="match status" value="1"/>
</dbReference>
<feature type="domain" description="Protein kinase" evidence="6">
    <location>
        <begin position="41"/>
        <end position="490"/>
    </location>
</feature>
<keyword evidence="5" id="KW-0067">ATP-binding</keyword>
<dbReference type="EMBL" id="ML119647">
    <property type="protein sequence ID" value="RPA87233.1"/>
    <property type="molecule type" value="Genomic_DNA"/>
</dbReference>
<evidence type="ECO:0000256" key="4">
    <source>
        <dbReference type="ARBA" id="ARBA00022777"/>
    </source>
</evidence>
<reference evidence="7 8" key="1">
    <citation type="journal article" date="2018" name="Nat. Ecol. Evol.">
        <title>Pezizomycetes genomes reveal the molecular basis of ectomycorrhizal truffle lifestyle.</title>
        <authorList>
            <person name="Murat C."/>
            <person name="Payen T."/>
            <person name="Noel B."/>
            <person name="Kuo A."/>
            <person name="Morin E."/>
            <person name="Chen J."/>
            <person name="Kohler A."/>
            <person name="Krizsan K."/>
            <person name="Balestrini R."/>
            <person name="Da Silva C."/>
            <person name="Montanini B."/>
            <person name="Hainaut M."/>
            <person name="Levati E."/>
            <person name="Barry K.W."/>
            <person name="Belfiori B."/>
            <person name="Cichocki N."/>
            <person name="Clum A."/>
            <person name="Dockter R.B."/>
            <person name="Fauchery L."/>
            <person name="Guy J."/>
            <person name="Iotti M."/>
            <person name="Le Tacon F."/>
            <person name="Lindquist E.A."/>
            <person name="Lipzen A."/>
            <person name="Malagnac F."/>
            <person name="Mello A."/>
            <person name="Molinier V."/>
            <person name="Miyauchi S."/>
            <person name="Poulain J."/>
            <person name="Riccioni C."/>
            <person name="Rubini A."/>
            <person name="Sitrit Y."/>
            <person name="Splivallo R."/>
            <person name="Traeger S."/>
            <person name="Wang M."/>
            <person name="Zifcakova L."/>
            <person name="Wipf D."/>
            <person name="Zambonelli A."/>
            <person name="Paolocci F."/>
            <person name="Nowrousian M."/>
            <person name="Ottonello S."/>
            <person name="Baldrian P."/>
            <person name="Spatafora J.W."/>
            <person name="Henrissat B."/>
            <person name="Nagy L.G."/>
            <person name="Aury J.M."/>
            <person name="Wincker P."/>
            <person name="Grigoriev I.V."/>
            <person name="Bonfante P."/>
            <person name="Martin F.M."/>
        </authorList>
    </citation>
    <scope>NUCLEOTIDE SEQUENCE [LARGE SCALE GENOMIC DNA]</scope>
    <source>
        <strain evidence="7 8">RN42</strain>
    </source>
</reference>
<proteinExistence type="predicted"/>
<accession>A0A3N4IM81</accession>
<organism evidence="7 8">
    <name type="scientific">Ascobolus immersus RN42</name>
    <dbReference type="NCBI Taxonomy" id="1160509"/>
    <lineage>
        <taxon>Eukaryota</taxon>
        <taxon>Fungi</taxon>
        <taxon>Dikarya</taxon>
        <taxon>Ascomycota</taxon>
        <taxon>Pezizomycotina</taxon>
        <taxon>Pezizomycetes</taxon>
        <taxon>Pezizales</taxon>
        <taxon>Ascobolaceae</taxon>
        <taxon>Ascobolus</taxon>
    </lineage>
</organism>
<keyword evidence="8" id="KW-1185">Reference proteome</keyword>
<dbReference type="InterPro" id="IPR051175">
    <property type="entry name" value="CLK_kinases"/>
</dbReference>
<dbReference type="InterPro" id="IPR011009">
    <property type="entry name" value="Kinase-like_dom_sf"/>
</dbReference>
<dbReference type="PANTHER" id="PTHR45646">
    <property type="entry name" value="SERINE/THREONINE-PROTEIN KINASE DOA-RELATED"/>
    <property type="match status" value="1"/>
</dbReference>
<evidence type="ECO:0000256" key="2">
    <source>
        <dbReference type="ARBA" id="ARBA00022679"/>
    </source>
</evidence>
<protein>
    <submittedName>
        <fullName evidence="7">Kinase-like protein</fullName>
    </submittedName>
</protein>
<dbReference type="Proteomes" id="UP000275078">
    <property type="component" value="Unassembled WGS sequence"/>
</dbReference>
<dbReference type="Gene3D" id="3.30.200.20">
    <property type="entry name" value="Phosphorylase Kinase, domain 1"/>
    <property type="match status" value="1"/>
</dbReference>
<dbReference type="AlphaFoldDB" id="A0A3N4IM81"/>
<evidence type="ECO:0000259" key="6">
    <source>
        <dbReference type="PROSITE" id="PS50011"/>
    </source>
</evidence>
<gene>
    <name evidence="7" type="ORF">BJ508DRAFT_372317</name>
</gene>
<keyword evidence="4 7" id="KW-0418">Kinase</keyword>
<evidence type="ECO:0000256" key="1">
    <source>
        <dbReference type="ARBA" id="ARBA00022527"/>
    </source>
</evidence>
<dbReference type="GO" id="GO:0043484">
    <property type="term" value="P:regulation of RNA splicing"/>
    <property type="evidence" value="ECO:0007669"/>
    <property type="project" value="TreeGrafter"/>
</dbReference>
<dbReference type="PANTHER" id="PTHR45646:SF11">
    <property type="entry name" value="SERINE_THREONINE-PROTEIN KINASE DOA"/>
    <property type="match status" value="1"/>
</dbReference>
<evidence type="ECO:0000313" key="8">
    <source>
        <dbReference type="Proteomes" id="UP000275078"/>
    </source>
</evidence>
<dbReference type="STRING" id="1160509.A0A3N4IM81"/>
<evidence type="ECO:0000313" key="7">
    <source>
        <dbReference type="EMBL" id="RPA87233.1"/>
    </source>
</evidence>
<keyword evidence="2" id="KW-0808">Transferase</keyword>
<sequence length="499" mass="56889">MVHLRLPQKGDILRLEPRLPPYNETKHLAVLLGDSFKEGIYTIRHRLGDGVESVVWLAECADDSKPRYVALKIFSAAATEYAINRPVIEALERARDSTSDSERSGIEELVSQGGDHIVRMLDEFVIPGPQGDHVCIVMELVGPQLHPFCMGEREPTVADMSVGMIINSVSQLAKALAFLHRQNIVHGDLQFHNIAFKLPFDAATTDITEILGEPEAILESRYTEDVEDDDCDEDSDDELAVEQQYEMSDLIRYREELLQDTPEVGPWYGPVYYVLAPSHKDWWPHLRSQAVTQVSLMDFSCSFFADPAELTKPEVQIRTPPGFAPPEAWKSSTVPDLFKPLYGTASDMWSFGCIVFTLLTREPLFDIVTIFGAPSWVLFYYGVAQTLGEQDRMPQWFLDMILTLPNSKLFESFLERYDTGDWEIKGTCAYFDGRMDERLEKMKKERIMEGWKEEHLDCLIEVINGTVKWDPKQRLTAEEVLHRLAENDLIGYREALADN</sequence>
<dbReference type="GO" id="GO:0005634">
    <property type="term" value="C:nucleus"/>
    <property type="evidence" value="ECO:0007669"/>
    <property type="project" value="TreeGrafter"/>
</dbReference>
<keyword evidence="3" id="KW-0547">Nucleotide-binding</keyword>
<keyword evidence="1" id="KW-0723">Serine/threonine-protein kinase</keyword>